<evidence type="ECO:0000313" key="15">
    <source>
        <dbReference type="Proteomes" id="UP000008743"/>
    </source>
</evidence>
<evidence type="ECO:0000256" key="4">
    <source>
        <dbReference type="ARBA" id="ARBA00022692"/>
    </source>
</evidence>
<dbReference type="Proteomes" id="UP000008743">
    <property type="component" value="Unassembled WGS sequence"/>
</dbReference>
<dbReference type="EMBL" id="KE346368">
    <property type="protein sequence ID" value="KJE94894.1"/>
    <property type="molecule type" value="Genomic_DNA"/>
</dbReference>
<evidence type="ECO:0000256" key="8">
    <source>
        <dbReference type="ARBA" id="ARBA00023136"/>
    </source>
</evidence>
<sequence length="1130" mass="120618">MIKHFILLFVWCHLALAWDSSCPHVESVAPQSGVVLDTSPTNNNAFTITFSHNVSMMSGGVLTPLSSLSSSNLNQIFIVAGSKPISLARNSFVSFPSAVSLNLAAPGRSLIVSFRLSISASDYYADLMLADVFYLTKSGKSLPFSSPATYRLQNVAPDTCLANIASPVTSLCSFVDASSVPSTPVSSPTWSGTINEELAVSDPSQISFCKRRGIAQFESLLTTQVNISVNIQNSGSASSSLGAIKLTHQDVEYELLSDWVVSIQRNDTKFVVPTIPNTQRYYDAMEVSRGRIANSTYLAGLVDTSVSSATVQTFLNAASAGSLTLIVLNLAPEQAWDYVDSWTTTSQYESGLSTAQLRFANLSAGTSTFINFNSVWTIRQETGVDCSGCAARKAFCPFCSLEYHQLVQDTSVPFRAFQPVSDINQFLPSHGVQMTLLAQGVPVTTVVPRTLGSTMWTSPEIRPSTFFDVRGLYQASAFSNISERVMLQSSSEQISTEAQFIGSSCNQIGVSFQSFTAQSNFCNLPFGSCLQNQISQLRRSAENYTPFHHPALAGSVSCATGLCSRALLQPDNSSLELQVYQVVPLSVTLRLSANDVVLKEPFLSQSRSGWLAAAAAPGCDLDFEPSVVQYQENEGTLDVSFTNLGETDGAVGITVTCQGLMVQGSPVMMAASVNNLTSVRFSVSVPSALNQSYSNASCTATIAVQRLPLWSALGKSVSCVSSIPIYAGYFLPPCNLTRPGAILGLSVQNVSLDGVDTSVLNTNGNRTQARLMITFENTGIPALAVVKTLCTPGYVLVGVPGNIYLSGASVGVSAFVLRSTAPGVSSTCSCHFEVYAHHPTPNCSVIVSQAQASVSFAGSSLSTPSDASDDSSFFDGLRDAFGNYSDGVVGVILALIIILGAGAIIVVIVVYRIHRRSATKSVLLPFSESRSTRHDYMDVGVTNVASSDPTYESSSSPVIYANVDATASGTAHYADVGELLYKANDATRVTMHDSTEAASNQAVVCTEGDPCLQPYLQTGPNGSFMCLTDFTANCVDGTHSWESLQSISSVTGYLVGENASQVPQAIRCSEIQDLLLDPDSQTAWLITKTRAYKLMAPSSDFADTHRAFVNKLFSKVQVSPSHSVQFVKFL</sequence>
<evidence type="ECO:0000256" key="10">
    <source>
        <dbReference type="ARBA" id="ARBA00023279"/>
    </source>
</evidence>
<dbReference type="GO" id="GO:0005886">
    <property type="term" value="C:plasma membrane"/>
    <property type="evidence" value="ECO:0007669"/>
    <property type="project" value="UniProtKB-SubCell"/>
</dbReference>
<evidence type="ECO:0000256" key="6">
    <source>
        <dbReference type="ARBA" id="ARBA00022989"/>
    </source>
</evidence>
<keyword evidence="7" id="KW-0446">Lipid-binding</keyword>
<keyword evidence="3" id="KW-1003">Cell membrane</keyword>
<evidence type="ECO:0000313" key="14">
    <source>
        <dbReference type="EMBL" id="KJE94894.1"/>
    </source>
</evidence>
<keyword evidence="6 11" id="KW-1133">Transmembrane helix</keyword>
<accession>A0A0D2X3U0</accession>
<protein>
    <recommendedName>
        <fullName evidence="13">Generative cell specific-1/HAP2 domain-containing protein</fullName>
    </recommendedName>
</protein>
<comment type="similarity">
    <text evidence="2">Belongs to the HAP2/GCS1 family.</text>
</comment>
<dbReference type="Pfam" id="PF10699">
    <property type="entry name" value="HAP2-GCS1"/>
    <property type="match status" value="1"/>
</dbReference>
<dbReference type="InterPro" id="IPR018928">
    <property type="entry name" value="HAP2/GCS1_dom"/>
</dbReference>
<dbReference type="PANTHER" id="PTHR31764:SF0">
    <property type="entry name" value="GENERATIVE CELL SPECIFIC-1_HAP2 DOMAIN-CONTAINING PROTEIN"/>
    <property type="match status" value="1"/>
</dbReference>
<dbReference type="InterPro" id="IPR040326">
    <property type="entry name" value="HAP2/GCS1"/>
</dbReference>
<dbReference type="AlphaFoldDB" id="A0A0D2X3U0"/>
<feature type="signal peptide" evidence="12">
    <location>
        <begin position="1"/>
        <end position="17"/>
    </location>
</feature>
<dbReference type="GO" id="GO:0008289">
    <property type="term" value="F:lipid binding"/>
    <property type="evidence" value="ECO:0007669"/>
    <property type="project" value="UniProtKB-KW"/>
</dbReference>
<evidence type="ECO:0000256" key="11">
    <source>
        <dbReference type="SAM" id="Phobius"/>
    </source>
</evidence>
<feature type="chain" id="PRO_5002255032" description="Generative cell specific-1/HAP2 domain-containing protein" evidence="12">
    <location>
        <begin position="18"/>
        <end position="1130"/>
    </location>
</feature>
<proteinExistence type="inferred from homology"/>
<evidence type="ECO:0000256" key="7">
    <source>
        <dbReference type="ARBA" id="ARBA00023121"/>
    </source>
</evidence>
<comment type="subcellular location">
    <subcellularLocation>
        <location evidence="1">Cell membrane</location>
        <topology evidence="1">Single-pass type I membrane protein</topology>
    </subcellularLocation>
</comment>
<evidence type="ECO:0000256" key="3">
    <source>
        <dbReference type="ARBA" id="ARBA00022475"/>
    </source>
</evidence>
<keyword evidence="9" id="KW-1015">Disulfide bond</keyword>
<evidence type="ECO:0000259" key="13">
    <source>
        <dbReference type="Pfam" id="PF10699"/>
    </source>
</evidence>
<keyword evidence="15" id="KW-1185">Reference proteome</keyword>
<evidence type="ECO:0000256" key="2">
    <source>
        <dbReference type="ARBA" id="ARBA00010929"/>
    </source>
</evidence>
<dbReference type="InParanoid" id="A0A0D2X3U0"/>
<evidence type="ECO:0000256" key="12">
    <source>
        <dbReference type="SAM" id="SignalP"/>
    </source>
</evidence>
<keyword evidence="4 11" id="KW-0812">Transmembrane</keyword>
<feature type="domain" description="Generative cell specific-1/HAP2" evidence="13">
    <location>
        <begin position="39"/>
        <end position="849"/>
    </location>
</feature>
<name>A0A0D2X3U0_CAPO3</name>
<gene>
    <name evidence="14" type="ORF">CAOG_005453</name>
</gene>
<dbReference type="PANTHER" id="PTHR31764">
    <property type="entry name" value="PROTEIN HAPLESS 2"/>
    <property type="match status" value="1"/>
</dbReference>
<dbReference type="GO" id="GO:0007338">
    <property type="term" value="P:single fertilization"/>
    <property type="evidence" value="ECO:0007669"/>
    <property type="project" value="UniProtKB-KW"/>
</dbReference>
<organism evidence="14 15">
    <name type="scientific">Capsaspora owczarzaki (strain ATCC 30864)</name>
    <dbReference type="NCBI Taxonomy" id="595528"/>
    <lineage>
        <taxon>Eukaryota</taxon>
        <taxon>Filasterea</taxon>
        <taxon>Capsaspora</taxon>
    </lineage>
</organism>
<keyword evidence="8 11" id="KW-0472">Membrane</keyword>
<evidence type="ECO:0000256" key="1">
    <source>
        <dbReference type="ARBA" id="ARBA00004251"/>
    </source>
</evidence>
<feature type="transmembrane region" description="Helical" evidence="11">
    <location>
        <begin position="888"/>
        <end position="911"/>
    </location>
</feature>
<dbReference type="OrthoDB" id="272303at2759"/>
<evidence type="ECO:0000256" key="5">
    <source>
        <dbReference type="ARBA" id="ARBA00022729"/>
    </source>
</evidence>
<reference evidence="15" key="1">
    <citation type="submission" date="2011-02" db="EMBL/GenBank/DDBJ databases">
        <title>The Genome Sequence of Capsaspora owczarzaki ATCC 30864.</title>
        <authorList>
            <person name="Russ C."/>
            <person name="Cuomo C."/>
            <person name="Burger G."/>
            <person name="Gray M.W."/>
            <person name="Holland P.W.H."/>
            <person name="King N."/>
            <person name="Lang F.B.F."/>
            <person name="Roger A.J."/>
            <person name="Ruiz-Trillo I."/>
            <person name="Young S.K."/>
            <person name="Zeng Q."/>
            <person name="Gargeya S."/>
            <person name="Alvarado L."/>
            <person name="Berlin A."/>
            <person name="Chapman S.B."/>
            <person name="Chen Z."/>
            <person name="Freedman E."/>
            <person name="Gellesch M."/>
            <person name="Goldberg J."/>
            <person name="Griggs A."/>
            <person name="Gujja S."/>
            <person name="Heilman E."/>
            <person name="Heiman D."/>
            <person name="Howarth C."/>
            <person name="Mehta T."/>
            <person name="Neiman D."/>
            <person name="Pearson M."/>
            <person name="Roberts A."/>
            <person name="Saif S."/>
            <person name="Shea T."/>
            <person name="Shenoy N."/>
            <person name="Sisk P."/>
            <person name="Stolte C."/>
            <person name="Sykes S."/>
            <person name="White J."/>
            <person name="Yandava C."/>
            <person name="Haas B."/>
            <person name="Nusbaum C."/>
            <person name="Birren B."/>
        </authorList>
    </citation>
    <scope>NUCLEOTIDE SEQUENCE</scope>
    <source>
        <strain evidence="15">ATCC 30864</strain>
    </source>
</reference>
<keyword evidence="10" id="KW-0278">Fertilization</keyword>
<keyword evidence="5 12" id="KW-0732">Signal</keyword>
<evidence type="ECO:0000256" key="9">
    <source>
        <dbReference type="ARBA" id="ARBA00023157"/>
    </source>
</evidence>